<accession>A0A4U3KT26</accession>
<feature type="domain" description="YCII-related" evidence="3">
    <location>
        <begin position="61"/>
        <end position="129"/>
    </location>
</feature>
<evidence type="ECO:0000259" key="3">
    <source>
        <dbReference type="Pfam" id="PF03795"/>
    </source>
</evidence>
<evidence type="ECO:0000256" key="1">
    <source>
        <dbReference type="ARBA" id="ARBA00007689"/>
    </source>
</evidence>
<dbReference type="EMBL" id="SZQL01000030">
    <property type="protein sequence ID" value="TKK64634.1"/>
    <property type="molecule type" value="Genomic_DNA"/>
</dbReference>
<feature type="signal peptide" evidence="2">
    <location>
        <begin position="1"/>
        <end position="25"/>
    </location>
</feature>
<gene>
    <name evidence="4" type="ORF">FC093_22035</name>
</gene>
<protein>
    <recommendedName>
        <fullName evidence="3">YCII-related domain-containing protein</fullName>
    </recommendedName>
</protein>
<evidence type="ECO:0000313" key="4">
    <source>
        <dbReference type="EMBL" id="TKK64634.1"/>
    </source>
</evidence>
<dbReference type="RefSeq" id="WP_137263987.1">
    <property type="nucleotide sequence ID" value="NZ_SZQL01000030.1"/>
</dbReference>
<dbReference type="SUPFAM" id="SSF54909">
    <property type="entry name" value="Dimeric alpha+beta barrel"/>
    <property type="match status" value="1"/>
</dbReference>
<keyword evidence="5" id="KW-1185">Reference proteome</keyword>
<dbReference type="Proteomes" id="UP000305848">
    <property type="component" value="Unassembled WGS sequence"/>
</dbReference>
<dbReference type="Pfam" id="PF03795">
    <property type="entry name" value="YCII"/>
    <property type="match status" value="1"/>
</dbReference>
<keyword evidence="2" id="KW-0732">Signal</keyword>
<dbReference type="Gene3D" id="3.30.70.1060">
    <property type="entry name" value="Dimeric alpha+beta barrel"/>
    <property type="match status" value="1"/>
</dbReference>
<comment type="caution">
    <text evidence="4">The sequence shown here is derived from an EMBL/GenBank/DDBJ whole genome shotgun (WGS) entry which is preliminary data.</text>
</comment>
<sequence length="158" mass="17898">MKKVFFLWIFFLSSLLFCLSGIAQQKPNKDYDSTLAKKLGADERGMKMYVLAMLKSGTATGLSQQQRDSIFAGHFKNINRLASEGKLLTAGPLEKNDQNYRGIYVFNVSTVEEGKQLVATDPAVQAKVFDFDLFLWYGTAAFMQLPEIHTHIHKYAFE</sequence>
<name>A0A4U3KT26_9BACT</name>
<organism evidence="4 5">
    <name type="scientific">Ilyomonas limi</name>
    <dbReference type="NCBI Taxonomy" id="2575867"/>
    <lineage>
        <taxon>Bacteria</taxon>
        <taxon>Pseudomonadati</taxon>
        <taxon>Bacteroidota</taxon>
        <taxon>Chitinophagia</taxon>
        <taxon>Chitinophagales</taxon>
        <taxon>Chitinophagaceae</taxon>
        <taxon>Ilyomonas</taxon>
    </lineage>
</organism>
<dbReference type="InterPro" id="IPR011008">
    <property type="entry name" value="Dimeric_a/b-barrel"/>
</dbReference>
<dbReference type="OrthoDB" id="8481699at2"/>
<dbReference type="AlphaFoldDB" id="A0A4U3KT26"/>
<feature type="chain" id="PRO_5020217999" description="YCII-related domain-containing protein" evidence="2">
    <location>
        <begin position="26"/>
        <end position="158"/>
    </location>
</feature>
<evidence type="ECO:0000256" key="2">
    <source>
        <dbReference type="SAM" id="SignalP"/>
    </source>
</evidence>
<comment type="similarity">
    <text evidence="1">Belongs to the YciI family.</text>
</comment>
<dbReference type="InterPro" id="IPR005545">
    <property type="entry name" value="YCII"/>
</dbReference>
<evidence type="ECO:0000313" key="5">
    <source>
        <dbReference type="Proteomes" id="UP000305848"/>
    </source>
</evidence>
<proteinExistence type="inferred from homology"/>
<reference evidence="4 5" key="1">
    <citation type="submission" date="2019-05" db="EMBL/GenBank/DDBJ databases">
        <title>Panacibacter sp. strain 17mud1-8 Genome sequencing and assembly.</title>
        <authorList>
            <person name="Chhetri G."/>
        </authorList>
    </citation>
    <scope>NUCLEOTIDE SEQUENCE [LARGE SCALE GENOMIC DNA]</scope>
    <source>
        <strain evidence="4 5">17mud1-8</strain>
    </source>
</reference>